<evidence type="ECO:0008006" key="3">
    <source>
        <dbReference type="Google" id="ProtNLM"/>
    </source>
</evidence>
<accession>A0A810NDU5</accession>
<sequence>MLFRSEILDGIRQGVVSLVFRRWRQPRVRAGSRLRTAIGLVEIRSIGPVDEREVSDADARRAGYPSADALRADLPQSGDLRLFRIGVGYAGPDPRAALREQDQLGAPELAALTERLARFDRAGPRGAWTATVLRIIAEHPARRAAELAELAGYPATEVFKRDVRKLKELGLTESLETGYRLSPRGRAVVDRLD</sequence>
<proteinExistence type="predicted"/>
<gene>
    <name evidence="1" type="ORF">Prubr_72500</name>
</gene>
<protein>
    <recommendedName>
        <fullName evidence="3">ASCH domain-containing protein</fullName>
    </recommendedName>
</protein>
<dbReference type="KEGG" id="pry:Prubr_72500"/>
<keyword evidence="2" id="KW-1185">Reference proteome</keyword>
<dbReference type="SUPFAM" id="SSF46785">
    <property type="entry name" value="Winged helix' DNA-binding domain"/>
    <property type="match status" value="1"/>
</dbReference>
<dbReference type="RefSeq" id="WP_212820000.1">
    <property type="nucleotide sequence ID" value="NZ_AP023359.1"/>
</dbReference>
<dbReference type="AlphaFoldDB" id="A0A810NDU5"/>
<name>A0A810NDU5_9ACTN</name>
<evidence type="ECO:0000313" key="1">
    <source>
        <dbReference type="EMBL" id="BCJ70229.1"/>
    </source>
</evidence>
<reference evidence="1" key="1">
    <citation type="submission" date="2020-08" db="EMBL/GenBank/DDBJ databases">
        <title>Whole genome shotgun sequence of Polymorphospora rubra NBRC 101157.</title>
        <authorList>
            <person name="Komaki H."/>
            <person name="Tamura T."/>
        </authorList>
    </citation>
    <scope>NUCLEOTIDE SEQUENCE</scope>
    <source>
        <strain evidence="1">NBRC 101157</strain>
    </source>
</reference>
<dbReference type="EMBL" id="AP023359">
    <property type="protein sequence ID" value="BCJ70229.1"/>
    <property type="molecule type" value="Genomic_DNA"/>
</dbReference>
<dbReference type="InterPro" id="IPR036390">
    <property type="entry name" value="WH_DNA-bd_sf"/>
</dbReference>
<evidence type="ECO:0000313" key="2">
    <source>
        <dbReference type="Proteomes" id="UP000680866"/>
    </source>
</evidence>
<organism evidence="1 2">
    <name type="scientific">Polymorphospora rubra</name>
    <dbReference type="NCBI Taxonomy" id="338584"/>
    <lineage>
        <taxon>Bacteria</taxon>
        <taxon>Bacillati</taxon>
        <taxon>Actinomycetota</taxon>
        <taxon>Actinomycetes</taxon>
        <taxon>Micromonosporales</taxon>
        <taxon>Micromonosporaceae</taxon>
        <taxon>Polymorphospora</taxon>
    </lineage>
</organism>
<dbReference type="Proteomes" id="UP000680866">
    <property type="component" value="Chromosome"/>
</dbReference>